<accession>A0A8H4PHG4</accession>
<feature type="region of interest" description="Disordered" evidence="1">
    <location>
        <begin position="1"/>
        <end position="41"/>
    </location>
</feature>
<name>A0A8H4PHG4_9HYPO</name>
<dbReference type="OrthoDB" id="5078454at2759"/>
<dbReference type="EMBL" id="JAADYS010000403">
    <property type="protein sequence ID" value="KAF4470041.1"/>
    <property type="molecule type" value="Genomic_DNA"/>
</dbReference>
<dbReference type="AlphaFoldDB" id="A0A8H4PHG4"/>
<gene>
    <name evidence="2" type="ORF">FALBO_3055</name>
</gene>
<protein>
    <submittedName>
        <fullName evidence="2">Uncharacterized protein</fullName>
    </submittedName>
</protein>
<keyword evidence="3" id="KW-1185">Reference proteome</keyword>
<sequence length="305" mass="35252">MTQGNVHESTPEPVYRPSFVDRPPKKRQRTASPDTHNRRCSIVPPDMSLLPPFRQPIEAWLRLSLDGQQEIGQLTDVDRPAKRLFQPSLIRANITKATEEFPIERDQAVFAADNPLIEMLRFLICNRSVPCALCAFYEWGPIVYTHKLKRCSHRAEAKDVQPWLDMFRDYQARGSGPGARCSHCRFPAMLCYRTIYREEMDSKYGNETEAREECNLWYDEVQCSWVKMMQYFVTSCMVVHGKVPGTGVSQLGATVLEMMGWEDWTGLEANGPECLRSWLEEMNDIRGLRCPRLLKLFYFLAEGTQ</sequence>
<dbReference type="Proteomes" id="UP000554235">
    <property type="component" value="Unassembled WGS sequence"/>
</dbReference>
<proteinExistence type="predicted"/>
<evidence type="ECO:0000313" key="2">
    <source>
        <dbReference type="EMBL" id="KAF4470041.1"/>
    </source>
</evidence>
<comment type="caution">
    <text evidence="2">The sequence shown here is derived from an EMBL/GenBank/DDBJ whole genome shotgun (WGS) entry which is preliminary data.</text>
</comment>
<evidence type="ECO:0000313" key="3">
    <source>
        <dbReference type="Proteomes" id="UP000554235"/>
    </source>
</evidence>
<reference evidence="2 3" key="1">
    <citation type="submission" date="2020-01" db="EMBL/GenBank/DDBJ databases">
        <title>Identification and distribution of gene clusters putatively required for synthesis of sphingolipid metabolism inhibitors in phylogenetically diverse species of the filamentous fungus Fusarium.</title>
        <authorList>
            <person name="Kim H.-S."/>
            <person name="Busman M."/>
            <person name="Brown D.W."/>
            <person name="Divon H."/>
            <person name="Uhlig S."/>
            <person name="Proctor R.H."/>
        </authorList>
    </citation>
    <scope>NUCLEOTIDE SEQUENCE [LARGE SCALE GENOMIC DNA]</scope>
    <source>
        <strain evidence="2 3">NRRL 20459</strain>
    </source>
</reference>
<evidence type="ECO:0000256" key="1">
    <source>
        <dbReference type="SAM" id="MobiDB-lite"/>
    </source>
</evidence>
<organism evidence="2 3">
    <name type="scientific">Fusarium albosuccineum</name>
    <dbReference type="NCBI Taxonomy" id="1237068"/>
    <lineage>
        <taxon>Eukaryota</taxon>
        <taxon>Fungi</taxon>
        <taxon>Dikarya</taxon>
        <taxon>Ascomycota</taxon>
        <taxon>Pezizomycotina</taxon>
        <taxon>Sordariomycetes</taxon>
        <taxon>Hypocreomycetidae</taxon>
        <taxon>Hypocreales</taxon>
        <taxon>Nectriaceae</taxon>
        <taxon>Fusarium</taxon>
        <taxon>Fusarium decemcellulare species complex</taxon>
    </lineage>
</organism>